<dbReference type="OrthoDB" id="10339688at2759"/>
<evidence type="ECO:0000313" key="2">
    <source>
        <dbReference type="EMBL" id="RPB10918.1"/>
    </source>
</evidence>
<feature type="compositionally biased region" description="Low complexity" evidence="1">
    <location>
        <begin position="98"/>
        <end position="114"/>
    </location>
</feature>
<dbReference type="InParanoid" id="A0A3N4KNA7"/>
<keyword evidence="3" id="KW-1185">Reference proteome</keyword>
<reference evidence="2 3" key="1">
    <citation type="journal article" date="2018" name="Nat. Ecol. Evol.">
        <title>Pezizomycetes genomes reveal the molecular basis of ectomycorrhizal truffle lifestyle.</title>
        <authorList>
            <person name="Murat C."/>
            <person name="Payen T."/>
            <person name="Noel B."/>
            <person name="Kuo A."/>
            <person name="Morin E."/>
            <person name="Chen J."/>
            <person name="Kohler A."/>
            <person name="Krizsan K."/>
            <person name="Balestrini R."/>
            <person name="Da Silva C."/>
            <person name="Montanini B."/>
            <person name="Hainaut M."/>
            <person name="Levati E."/>
            <person name="Barry K.W."/>
            <person name="Belfiori B."/>
            <person name="Cichocki N."/>
            <person name="Clum A."/>
            <person name="Dockter R.B."/>
            <person name="Fauchery L."/>
            <person name="Guy J."/>
            <person name="Iotti M."/>
            <person name="Le Tacon F."/>
            <person name="Lindquist E.A."/>
            <person name="Lipzen A."/>
            <person name="Malagnac F."/>
            <person name="Mello A."/>
            <person name="Molinier V."/>
            <person name="Miyauchi S."/>
            <person name="Poulain J."/>
            <person name="Riccioni C."/>
            <person name="Rubini A."/>
            <person name="Sitrit Y."/>
            <person name="Splivallo R."/>
            <person name="Traeger S."/>
            <person name="Wang M."/>
            <person name="Zifcakova L."/>
            <person name="Wipf D."/>
            <person name="Zambonelli A."/>
            <person name="Paolocci F."/>
            <person name="Nowrousian M."/>
            <person name="Ottonello S."/>
            <person name="Baldrian P."/>
            <person name="Spatafora J.W."/>
            <person name="Henrissat B."/>
            <person name="Nagy L.G."/>
            <person name="Aury J.M."/>
            <person name="Wincker P."/>
            <person name="Grigoriev I.V."/>
            <person name="Bonfante P."/>
            <person name="Martin F.M."/>
        </authorList>
    </citation>
    <scope>NUCLEOTIDE SEQUENCE [LARGE SCALE GENOMIC DNA]</scope>
    <source>
        <strain evidence="2 3">CCBAS932</strain>
    </source>
</reference>
<organism evidence="2 3">
    <name type="scientific">Morchella conica CCBAS932</name>
    <dbReference type="NCBI Taxonomy" id="1392247"/>
    <lineage>
        <taxon>Eukaryota</taxon>
        <taxon>Fungi</taxon>
        <taxon>Dikarya</taxon>
        <taxon>Ascomycota</taxon>
        <taxon>Pezizomycotina</taxon>
        <taxon>Pezizomycetes</taxon>
        <taxon>Pezizales</taxon>
        <taxon>Morchellaceae</taxon>
        <taxon>Morchella</taxon>
    </lineage>
</organism>
<dbReference type="EMBL" id="ML119139">
    <property type="protein sequence ID" value="RPB10918.1"/>
    <property type="molecule type" value="Genomic_DNA"/>
</dbReference>
<name>A0A3N4KNA7_9PEZI</name>
<gene>
    <name evidence="2" type="ORF">P167DRAFT_546802</name>
</gene>
<sequence>MATTTTTIFLMSDATLPLSPIIPHTPPQSVAEAEAEAEAETEVYRRQAYAIRGLVYPGPRRVLHNKRPSLAKSSSTPNAKRPKSLGGCGASSGGGAGQTVSAAPKPSPAPAEESFATKEPSFARLIEDLLRTHSSTASPYGQHLSHSILNDSNKVYLGNFYGGLGPGY</sequence>
<feature type="compositionally biased region" description="Gly residues" evidence="1">
    <location>
        <begin position="86"/>
        <end position="97"/>
    </location>
</feature>
<evidence type="ECO:0000256" key="1">
    <source>
        <dbReference type="SAM" id="MobiDB-lite"/>
    </source>
</evidence>
<dbReference type="Proteomes" id="UP000277580">
    <property type="component" value="Unassembled WGS sequence"/>
</dbReference>
<accession>A0A3N4KNA7</accession>
<feature type="region of interest" description="Disordered" evidence="1">
    <location>
        <begin position="62"/>
        <end position="117"/>
    </location>
</feature>
<dbReference type="AlphaFoldDB" id="A0A3N4KNA7"/>
<proteinExistence type="predicted"/>
<evidence type="ECO:0000313" key="3">
    <source>
        <dbReference type="Proteomes" id="UP000277580"/>
    </source>
</evidence>
<protein>
    <submittedName>
        <fullName evidence="2">Uncharacterized protein</fullName>
    </submittedName>
</protein>